<dbReference type="RefSeq" id="WP_048143253.1">
    <property type="nucleotide sequence ID" value="NZ_CP009516.1"/>
</dbReference>
<dbReference type="OrthoDB" id="2830at2157"/>
<dbReference type="PANTHER" id="PTHR44591:SF3">
    <property type="entry name" value="RESPONSE REGULATORY DOMAIN-CONTAINING PROTEIN"/>
    <property type="match status" value="1"/>
</dbReference>
<gene>
    <name evidence="4" type="ORF">MSHOH_1279</name>
</gene>
<dbReference type="CDD" id="cd17574">
    <property type="entry name" value="REC_OmpR"/>
    <property type="match status" value="1"/>
</dbReference>
<dbReference type="STRING" id="1434110.MSHOH_1279"/>
<dbReference type="AlphaFoldDB" id="A0A0E3SCR5"/>
<keyword evidence="1 2" id="KW-0597">Phosphoprotein</keyword>
<evidence type="ECO:0000259" key="3">
    <source>
        <dbReference type="PROSITE" id="PS50110"/>
    </source>
</evidence>
<feature type="domain" description="Response regulatory" evidence="3">
    <location>
        <begin position="2"/>
        <end position="120"/>
    </location>
</feature>
<dbReference type="InterPro" id="IPR050595">
    <property type="entry name" value="Bact_response_regulator"/>
</dbReference>
<evidence type="ECO:0000256" key="2">
    <source>
        <dbReference type="PROSITE-ProRule" id="PRU00169"/>
    </source>
</evidence>
<dbReference type="PATRIC" id="fig|1434110.4.peg.1588"/>
<accession>A0A0E3SCR5</accession>
<reference evidence="4 5" key="1">
    <citation type="submission" date="2014-07" db="EMBL/GenBank/DDBJ databases">
        <title>Methanogenic archaea and the global carbon cycle.</title>
        <authorList>
            <person name="Henriksen J.R."/>
            <person name="Luke J."/>
            <person name="Reinhart S."/>
            <person name="Benedict M.N."/>
            <person name="Youngblut N.D."/>
            <person name="Metcalf M.E."/>
            <person name="Whitaker R.J."/>
            <person name="Metcalf W.W."/>
        </authorList>
    </citation>
    <scope>NUCLEOTIDE SEQUENCE [LARGE SCALE GENOMIC DNA]</scope>
    <source>
        <strain evidence="4 5">HB-1</strain>
    </source>
</reference>
<dbReference type="InterPro" id="IPR001789">
    <property type="entry name" value="Sig_transdc_resp-reg_receiver"/>
</dbReference>
<keyword evidence="5" id="KW-1185">Reference proteome</keyword>
<dbReference type="SUPFAM" id="SSF52172">
    <property type="entry name" value="CheY-like"/>
    <property type="match status" value="1"/>
</dbReference>
<dbReference type="KEGG" id="mhor:MSHOH_1279"/>
<dbReference type="Gene3D" id="3.40.50.2300">
    <property type="match status" value="1"/>
</dbReference>
<evidence type="ECO:0000313" key="4">
    <source>
        <dbReference type="EMBL" id="AKB77762.1"/>
    </source>
</evidence>
<dbReference type="PROSITE" id="PS50110">
    <property type="entry name" value="RESPONSE_REGULATORY"/>
    <property type="match status" value="1"/>
</dbReference>
<sequence length="125" mass="14259">MKVLIAEDEPISNLYLKNTLVRWGYEVVSTKNGSEAWEVLRGSNPQWIAILDWEMPKMKGIEVCQKIRADSRISTGTYVILITGRDLDEDIEMGFKAGADDYLKKPFNNQILKAKLETARRALNL</sequence>
<feature type="modified residue" description="4-aspartylphosphate" evidence="2">
    <location>
        <position position="52"/>
    </location>
</feature>
<proteinExistence type="predicted"/>
<evidence type="ECO:0000313" key="5">
    <source>
        <dbReference type="Proteomes" id="UP000033101"/>
    </source>
</evidence>
<organism evidence="4 5">
    <name type="scientific">Methanosarcina horonobensis HB-1 = JCM 15518</name>
    <dbReference type="NCBI Taxonomy" id="1434110"/>
    <lineage>
        <taxon>Archaea</taxon>
        <taxon>Methanobacteriati</taxon>
        <taxon>Methanobacteriota</taxon>
        <taxon>Stenosarchaea group</taxon>
        <taxon>Methanomicrobia</taxon>
        <taxon>Methanosarcinales</taxon>
        <taxon>Methanosarcinaceae</taxon>
        <taxon>Methanosarcina</taxon>
    </lineage>
</organism>
<protein>
    <submittedName>
        <fullName evidence="4">Two-component response regulator</fullName>
    </submittedName>
</protein>
<evidence type="ECO:0000256" key="1">
    <source>
        <dbReference type="ARBA" id="ARBA00022553"/>
    </source>
</evidence>
<name>A0A0E3SCR5_9EURY</name>
<dbReference type="HOGENOM" id="CLU_000445_69_12_2"/>
<dbReference type="GeneID" id="24830452"/>
<dbReference type="EMBL" id="CP009516">
    <property type="protein sequence ID" value="AKB77762.1"/>
    <property type="molecule type" value="Genomic_DNA"/>
</dbReference>
<dbReference type="InterPro" id="IPR011006">
    <property type="entry name" value="CheY-like_superfamily"/>
</dbReference>
<dbReference type="PANTHER" id="PTHR44591">
    <property type="entry name" value="STRESS RESPONSE REGULATOR PROTEIN 1"/>
    <property type="match status" value="1"/>
</dbReference>
<dbReference type="SMART" id="SM00448">
    <property type="entry name" value="REC"/>
    <property type="match status" value="1"/>
</dbReference>
<dbReference type="GO" id="GO:0000160">
    <property type="term" value="P:phosphorelay signal transduction system"/>
    <property type="evidence" value="ECO:0007669"/>
    <property type="project" value="InterPro"/>
</dbReference>
<dbReference type="Pfam" id="PF00072">
    <property type="entry name" value="Response_reg"/>
    <property type="match status" value="1"/>
</dbReference>
<dbReference type="Proteomes" id="UP000033101">
    <property type="component" value="Chromosome"/>
</dbReference>